<dbReference type="GO" id="GO:0004494">
    <property type="term" value="F:methylmalonyl-CoA mutase activity"/>
    <property type="evidence" value="ECO:0007669"/>
    <property type="project" value="UniProtKB-UniRule"/>
</dbReference>
<dbReference type="Gene3D" id="3.20.20.240">
    <property type="entry name" value="Methylmalonyl-CoA mutase"/>
    <property type="match status" value="1"/>
</dbReference>
<feature type="domain" description="Methylmalonyl-CoA mutase alpha/beta chain catalytic" evidence="10">
    <location>
        <begin position="40"/>
        <end position="110"/>
    </location>
</feature>
<dbReference type="AlphaFoldDB" id="A0A1M5C354"/>
<comment type="catalytic activity">
    <reaction evidence="1">
        <text>(R)-methylmalonyl-CoA = succinyl-CoA</text>
        <dbReference type="Rhea" id="RHEA:22888"/>
        <dbReference type="ChEBI" id="CHEBI:57292"/>
        <dbReference type="ChEBI" id="CHEBI:57326"/>
        <dbReference type="EC" id="5.4.99.2"/>
    </reaction>
</comment>
<dbReference type="Pfam" id="PF01642">
    <property type="entry name" value="MM_CoA_mutase"/>
    <property type="match status" value="2"/>
</dbReference>
<dbReference type="GO" id="GO:0019652">
    <property type="term" value="P:lactate fermentation to propionate and acetate"/>
    <property type="evidence" value="ECO:0007669"/>
    <property type="project" value="InterPro"/>
</dbReference>
<dbReference type="CDD" id="cd02065">
    <property type="entry name" value="B12-binding_like"/>
    <property type="match status" value="1"/>
</dbReference>
<comment type="cofactor">
    <cofactor evidence="2">
        <name>adenosylcob(III)alamin</name>
        <dbReference type="ChEBI" id="CHEBI:18408"/>
    </cofactor>
</comment>
<dbReference type="Gene3D" id="3.40.50.280">
    <property type="entry name" value="Cobalamin-binding domain"/>
    <property type="match status" value="1"/>
</dbReference>
<dbReference type="InterPro" id="IPR016176">
    <property type="entry name" value="Cbl-dep_enz_cat"/>
</dbReference>
<evidence type="ECO:0000256" key="6">
    <source>
        <dbReference type="ARBA" id="ARBA00022628"/>
    </source>
</evidence>
<keyword evidence="8" id="KW-0170">Cobalt</keyword>
<evidence type="ECO:0000256" key="5">
    <source>
        <dbReference type="ARBA" id="ARBA00011870"/>
    </source>
</evidence>
<dbReference type="InterPro" id="IPR006099">
    <property type="entry name" value="MeMalonylCoA_mutase_a/b_cat"/>
</dbReference>
<organism evidence="11 12">
    <name type="scientific">Bacteroides luti</name>
    <dbReference type="NCBI Taxonomy" id="1297750"/>
    <lineage>
        <taxon>Bacteria</taxon>
        <taxon>Pseudomonadati</taxon>
        <taxon>Bacteroidota</taxon>
        <taxon>Bacteroidia</taxon>
        <taxon>Bacteroidales</taxon>
        <taxon>Bacteroidaceae</taxon>
        <taxon>Bacteroides</taxon>
    </lineage>
</organism>
<comment type="subunit">
    <text evidence="5">Heterodimer of an alpha and a beta chain.</text>
</comment>
<keyword evidence="7" id="KW-0413">Isomerase</keyword>
<dbReference type="CDD" id="cd03677">
    <property type="entry name" value="MM_CoA_mutase_beta"/>
    <property type="match status" value="1"/>
</dbReference>
<evidence type="ECO:0000256" key="3">
    <source>
        <dbReference type="ARBA" id="ARBA00005146"/>
    </source>
</evidence>
<feature type="domain" description="Methylmalonyl-CoA mutase alpha/beta chain catalytic" evidence="10">
    <location>
        <begin position="124"/>
        <end position="503"/>
    </location>
</feature>
<dbReference type="SUPFAM" id="SSF51703">
    <property type="entry name" value="Cobalamin (vitamin B12)-dependent enzymes"/>
    <property type="match status" value="1"/>
</dbReference>
<evidence type="ECO:0000313" key="11">
    <source>
        <dbReference type="EMBL" id="SHF49121.1"/>
    </source>
</evidence>
<dbReference type="PANTHER" id="PTHR48101:SF1">
    <property type="entry name" value="METHYLMALONYL-COA MUTASE, LARGE SUBUNIT"/>
    <property type="match status" value="1"/>
</dbReference>
<accession>A0A1M5C354</accession>
<dbReference type="PANTHER" id="PTHR48101">
    <property type="entry name" value="METHYLMALONYL-COA MUTASE, MITOCHONDRIAL-RELATED"/>
    <property type="match status" value="1"/>
</dbReference>
<evidence type="ECO:0000256" key="4">
    <source>
        <dbReference type="ARBA" id="ARBA00008465"/>
    </source>
</evidence>
<dbReference type="EC" id="5.4.99.2" evidence="9"/>
<dbReference type="EMBL" id="FQTV01000009">
    <property type="protein sequence ID" value="SHF49121.1"/>
    <property type="molecule type" value="Genomic_DNA"/>
</dbReference>
<dbReference type="InterPro" id="IPR058549">
    <property type="entry name" value="MeMalonylCoA_mutase_a/b_site"/>
</dbReference>
<dbReference type="GO" id="GO:0046872">
    <property type="term" value="F:metal ion binding"/>
    <property type="evidence" value="ECO:0007669"/>
    <property type="project" value="InterPro"/>
</dbReference>
<dbReference type="InterPro" id="IPR004608">
    <property type="entry name" value="MMCoA_mutase_b"/>
</dbReference>
<dbReference type="InterPro" id="IPR036724">
    <property type="entry name" value="Cobalamin-bd_sf"/>
</dbReference>
<keyword evidence="6" id="KW-0846">Cobalamin</keyword>
<dbReference type="RefSeq" id="WP_073401700.1">
    <property type="nucleotide sequence ID" value="NZ_FQTV01000009.1"/>
</dbReference>
<dbReference type="UniPathway" id="UPA00945">
    <property type="reaction ID" value="UER00910"/>
</dbReference>
<dbReference type="PROSITE" id="PS00544">
    <property type="entry name" value="METMALONYL_COA_MUTASE"/>
    <property type="match status" value="1"/>
</dbReference>
<dbReference type="STRING" id="1297750.SAMN05444405_10986"/>
<gene>
    <name evidence="11" type="ORF">SAMN05444405_10986</name>
</gene>
<evidence type="ECO:0000313" key="12">
    <source>
        <dbReference type="Proteomes" id="UP000184509"/>
    </source>
</evidence>
<dbReference type="Proteomes" id="UP000184509">
    <property type="component" value="Unassembled WGS sequence"/>
</dbReference>
<evidence type="ECO:0000256" key="7">
    <source>
        <dbReference type="ARBA" id="ARBA00023235"/>
    </source>
</evidence>
<dbReference type="SUPFAM" id="SSF52242">
    <property type="entry name" value="Cobalamin (vitamin B12)-binding domain"/>
    <property type="match status" value="1"/>
</dbReference>
<proteinExistence type="inferred from homology"/>
<dbReference type="OrthoDB" id="9762378at2"/>
<name>A0A1M5C354_9BACE</name>
<comment type="pathway">
    <text evidence="3">Metabolic intermediate metabolism; propanoyl-CoA degradation; succinyl-CoA from propanoyl-CoA: step 3/3.</text>
</comment>
<evidence type="ECO:0000256" key="2">
    <source>
        <dbReference type="ARBA" id="ARBA00001922"/>
    </source>
</evidence>
<evidence type="ECO:0000256" key="9">
    <source>
        <dbReference type="NCBIfam" id="TIGR00642"/>
    </source>
</evidence>
<comment type="similarity">
    <text evidence="4">Belongs to the methylmalonyl-CoA mutase family.</text>
</comment>
<dbReference type="GO" id="GO:0031419">
    <property type="term" value="F:cobalamin binding"/>
    <property type="evidence" value="ECO:0007669"/>
    <property type="project" value="UniProtKB-KW"/>
</dbReference>
<reference evidence="11 12" key="1">
    <citation type="submission" date="2016-11" db="EMBL/GenBank/DDBJ databases">
        <authorList>
            <person name="Jaros S."/>
            <person name="Januszkiewicz K."/>
            <person name="Wedrychowicz H."/>
        </authorList>
    </citation>
    <scope>NUCLEOTIDE SEQUENCE [LARGE SCALE GENOMIC DNA]</scope>
    <source>
        <strain evidence="11 12">DSM 26991</strain>
    </source>
</reference>
<dbReference type="NCBIfam" id="TIGR00642">
    <property type="entry name" value="mmCoA_mut_beta"/>
    <property type="match status" value="1"/>
</dbReference>
<evidence type="ECO:0000256" key="8">
    <source>
        <dbReference type="ARBA" id="ARBA00023285"/>
    </source>
</evidence>
<protein>
    <recommendedName>
        <fullName evidence="9">Methylmalonyl-CoA mutase small subunit</fullName>
        <ecNumber evidence="9">5.4.99.2</ecNumber>
    </recommendedName>
</protein>
<sequence length="634" mass="70204">MADSNEKLFSDFSPVSTSKWMEKVTADLKGADFEKKLVWKTNEGFKVKPFYRMEDLEGLKTTDSLPGEFPYLRGTKKDNTWFVRQNIRVECPKEANTKALDILNKGIDSLGFSIKGKDVNADFIETLLNDICAECVELNFSTCQSHAVELAELLVAYFQKKNYDSTKLKGSINYDYFNKMLTKGKEKGNLVETAKALIEATKTLPFYRVISVNALSLNNAGAYISQELGYALSWGNEYLNLLVEAGITPTIAAKKIKFNFGISSNYFLEIAKFRAARMLWANIVSSYKPVCTRDNCSNTAEDGECRCAAKMKVHAETSSFNLTMLDAHVNLLRTQTEAMSAALAGVDSLTVTPFDKAYQTPDDFSERIARNQQLLLKEESNFDKVVDPAAGSYYIENLTASIAQQAWNIFLKVEEEGGFYAAVKAGSVQEDINQSGKARHIALSSRKEILLGTNQFPNFTEKVGDKRQVENKCCCSDKSSSCESTVKVLNSDRAASEFEALRLQTEAADHCPKAFMLTIGNLAMRQARAQFSCNFLACAGYEVIDNLGFETVEEGVEAAMEAKADIVVLCSSDDEYAEYAVPAFKAVNNRAMFIVAGAPACADALKAEGIENFINVRVNVLDTLKEYNAKLGIK</sequence>
<evidence type="ECO:0000259" key="10">
    <source>
        <dbReference type="Pfam" id="PF01642"/>
    </source>
</evidence>
<evidence type="ECO:0000256" key="1">
    <source>
        <dbReference type="ARBA" id="ARBA00000290"/>
    </source>
</evidence>
<keyword evidence="12" id="KW-1185">Reference proteome</keyword>